<gene>
    <name evidence="5" type="ORF">CERSUDRAFT_118261</name>
</gene>
<proteinExistence type="predicted"/>
<dbReference type="PROSITE" id="PS50158">
    <property type="entry name" value="ZF_CCHC"/>
    <property type="match status" value="2"/>
</dbReference>
<feature type="non-terminal residue" evidence="5">
    <location>
        <position position="120"/>
    </location>
</feature>
<evidence type="ECO:0000313" key="6">
    <source>
        <dbReference type="Proteomes" id="UP000016930"/>
    </source>
</evidence>
<accession>M2PC28</accession>
<dbReference type="Proteomes" id="UP000016930">
    <property type="component" value="Unassembled WGS sequence"/>
</dbReference>
<evidence type="ECO:0000259" key="4">
    <source>
        <dbReference type="PROSITE" id="PS50158"/>
    </source>
</evidence>
<dbReference type="HOGENOM" id="CLU_2055200_0_0_1"/>
<keyword evidence="1" id="KW-0507">mRNA processing</keyword>
<name>M2PC28_CERS8</name>
<dbReference type="GO" id="GO:0006397">
    <property type="term" value="P:mRNA processing"/>
    <property type="evidence" value="ECO:0007669"/>
    <property type="project" value="UniProtKB-KW"/>
</dbReference>
<evidence type="ECO:0000256" key="2">
    <source>
        <dbReference type="PROSITE-ProRule" id="PRU00047"/>
    </source>
</evidence>
<dbReference type="AlphaFoldDB" id="M2PC28"/>
<dbReference type="STRING" id="914234.M2PC28"/>
<reference evidence="5 6" key="1">
    <citation type="journal article" date="2012" name="Proc. Natl. Acad. Sci. U.S.A.">
        <title>Comparative genomics of Ceriporiopsis subvermispora and Phanerochaete chrysosporium provide insight into selective ligninolysis.</title>
        <authorList>
            <person name="Fernandez-Fueyo E."/>
            <person name="Ruiz-Duenas F.J."/>
            <person name="Ferreira P."/>
            <person name="Floudas D."/>
            <person name="Hibbett D.S."/>
            <person name="Canessa P."/>
            <person name="Larrondo L.F."/>
            <person name="James T.Y."/>
            <person name="Seelenfreund D."/>
            <person name="Lobos S."/>
            <person name="Polanco R."/>
            <person name="Tello M."/>
            <person name="Honda Y."/>
            <person name="Watanabe T."/>
            <person name="Watanabe T."/>
            <person name="Ryu J.S."/>
            <person name="Kubicek C.P."/>
            <person name="Schmoll M."/>
            <person name="Gaskell J."/>
            <person name="Hammel K.E."/>
            <person name="St John F.J."/>
            <person name="Vanden Wymelenberg A."/>
            <person name="Sabat G."/>
            <person name="Splinter BonDurant S."/>
            <person name="Syed K."/>
            <person name="Yadav J.S."/>
            <person name="Doddapaneni H."/>
            <person name="Subramanian V."/>
            <person name="Lavin J.L."/>
            <person name="Oguiza J.A."/>
            <person name="Perez G."/>
            <person name="Pisabarro A.G."/>
            <person name="Ramirez L."/>
            <person name="Santoyo F."/>
            <person name="Master E."/>
            <person name="Coutinho P.M."/>
            <person name="Henrissat B."/>
            <person name="Lombard V."/>
            <person name="Magnuson J.K."/>
            <person name="Kuees U."/>
            <person name="Hori C."/>
            <person name="Igarashi K."/>
            <person name="Samejima M."/>
            <person name="Held B.W."/>
            <person name="Barry K.W."/>
            <person name="LaButti K.M."/>
            <person name="Lapidus A."/>
            <person name="Lindquist E.A."/>
            <person name="Lucas S.M."/>
            <person name="Riley R."/>
            <person name="Salamov A.A."/>
            <person name="Hoffmeister D."/>
            <person name="Schwenk D."/>
            <person name="Hadar Y."/>
            <person name="Yarden O."/>
            <person name="de Vries R.P."/>
            <person name="Wiebenga A."/>
            <person name="Stenlid J."/>
            <person name="Eastwood D."/>
            <person name="Grigoriev I.V."/>
            <person name="Berka R.M."/>
            <person name="Blanchette R.A."/>
            <person name="Kersten P."/>
            <person name="Martinez A.T."/>
            <person name="Vicuna R."/>
            <person name="Cullen D."/>
        </authorList>
    </citation>
    <scope>NUCLEOTIDE SEQUENCE [LARGE SCALE GENOMIC DNA]</scope>
    <source>
        <strain evidence="5 6">B</strain>
    </source>
</reference>
<organism evidence="5 6">
    <name type="scientific">Ceriporiopsis subvermispora (strain B)</name>
    <name type="common">White-rot fungus</name>
    <name type="synonym">Gelatoporia subvermispora</name>
    <dbReference type="NCBI Taxonomy" id="914234"/>
    <lineage>
        <taxon>Eukaryota</taxon>
        <taxon>Fungi</taxon>
        <taxon>Dikarya</taxon>
        <taxon>Basidiomycota</taxon>
        <taxon>Agaricomycotina</taxon>
        <taxon>Agaricomycetes</taxon>
        <taxon>Polyporales</taxon>
        <taxon>Gelatoporiaceae</taxon>
        <taxon>Gelatoporia</taxon>
    </lineage>
</organism>
<keyword evidence="2" id="KW-0863">Zinc-finger</keyword>
<sequence length="120" mass="13479">MVLDDKWSSWTNAKNAAKCPKRGENGHDAQKCRRESVIICFNCRAPGHKSTACPEPRNNSKRKCGGCGKKGHSAANCPTRETWKCKNCAGNGHAHWECTNPRDYFKLRCHLCNEHGHSQQ</sequence>
<evidence type="ECO:0000256" key="1">
    <source>
        <dbReference type="ARBA" id="ARBA00022664"/>
    </source>
</evidence>
<keyword evidence="2" id="KW-0862">Zinc</keyword>
<evidence type="ECO:0000313" key="5">
    <source>
        <dbReference type="EMBL" id="EMD33209.1"/>
    </source>
</evidence>
<dbReference type="SUPFAM" id="SSF57756">
    <property type="entry name" value="Retrovirus zinc finger-like domains"/>
    <property type="match status" value="2"/>
</dbReference>
<dbReference type="OrthoDB" id="3341596at2759"/>
<feature type="domain" description="CCHC-type" evidence="4">
    <location>
        <begin position="62"/>
        <end position="78"/>
    </location>
</feature>
<dbReference type="InterPro" id="IPR001878">
    <property type="entry name" value="Znf_CCHC"/>
</dbReference>
<protein>
    <recommendedName>
        <fullName evidence="4">CCHC-type domain-containing protein</fullName>
    </recommendedName>
</protein>
<dbReference type="Gene3D" id="4.10.60.10">
    <property type="entry name" value="Zinc finger, CCHC-type"/>
    <property type="match status" value="1"/>
</dbReference>
<feature type="region of interest" description="Disordered" evidence="3">
    <location>
        <begin position="48"/>
        <end position="75"/>
    </location>
</feature>
<dbReference type="InterPro" id="IPR036875">
    <property type="entry name" value="Znf_CCHC_sf"/>
</dbReference>
<evidence type="ECO:0000256" key="3">
    <source>
        <dbReference type="SAM" id="MobiDB-lite"/>
    </source>
</evidence>
<keyword evidence="2" id="KW-0479">Metal-binding</keyword>
<dbReference type="Pfam" id="PF00098">
    <property type="entry name" value="zf-CCHC"/>
    <property type="match status" value="1"/>
</dbReference>
<dbReference type="GO" id="GO:0008270">
    <property type="term" value="F:zinc ion binding"/>
    <property type="evidence" value="ECO:0007669"/>
    <property type="project" value="UniProtKB-KW"/>
</dbReference>
<feature type="compositionally biased region" description="Basic residues" evidence="3">
    <location>
        <begin position="59"/>
        <end position="72"/>
    </location>
</feature>
<dbReference type="GO" id="GO:0003676">
    <property type="term" value="F:nucleic acid binding"/>
    <property type="evidence" value="ECO:0007669"/>
    <property type="project" value="InterPro"/>
</dbReference>
<keyword evidence="6" id="KW-1185">Reference proteome</keyword>
<dbReference type="EMBL" id="KB445807">
    <property type="protein sequence ID" value="EMD33209.1"/>
    <property type="molecule type" value="Genomic_DNA"/>
</dbReference>
<dbReference type="SMART" id="SM00343">
    <property type="entry name" value="ZnF_C2HC"/>
    <property type="match status" value="4"/>
</dbReference>
<feature type="domain" description="CCHC-type" evidence="4">
    <location>
        <begin position="40"/>
        <end position="55"/>
    </location>
</feature>